<keyword evidence="2" id="KW-1185">Reference proteome</keyword>
<gene>
    <name evidence="1" type="ORF">KP509_24G024300</name>
</gene>
<dbReference type="AlphaFoldDB" id="A0A8T2RVW1"/>
<comment type="caution">
    <text evidence="1">The sequence shown here is derived from an EMBL/GenBank/DDBJ whole genome shotgun (WGS) entry which is preliminary data.</text>
</comment>
<protein>
    <submittedName>
        <fullName evidence="1">Uncharacterized protein</fullName>
    </submittedName>
</protein>
<sequence length="134" mass="14761">MELVWKYTMSTKFVIVDGVRAWSAHGFTSVTGDLLRQTRLACYSRIVHNTPSSIQIGISGSIGMTMASSREVGVTCRESLSLLREMVHTVHSCASPLPFTVAPYNSVLLRNASKMLKYAQLKCFAMGVCPQFVP</sequence>
<reference evidence="1" key="1">
    <citation type="submission" date="2021-08" db="EMBL/GenBank/DDBJ databases">
        <title>WGS assembly of Ceratopteris richardii.</title>
        <authorList>
            <person name="Marchant D.B."/>
            <person name="Chen G."/>
            <person name="Jenkins J."/>
            <person name="Shu S."/>
            <person name="Leebens-Mack J."/>
            <person name="Grimwood J."/>
            <person name="Schmutz J."/>
            <person name="Soltis P."/>
            <person name="Soltis D."/>
            <person name="Chen Z.-H."/>
        </authorList>
    </citation>
    <scope>NUCLEOTIDE SEQUENCE</scope>
    <source>
        <strain evidence="1">Whitten #5841</strain>
        <tissue evidence="1">Leaf</tissue>
    </source>
</reference>
<dbReference type="Proteomes" id="UP000825935">
    <property type="component" value="Chromosome 24"/>
</dbReference>
<accession>A0A8T2RVW1</accession>
<organism evidence="1 2">
    <name type="scientific">Ceratopteris richardii</name>
    <name type="common">Triangle waterfern</name>
    <dbReference type="NCBI Taxonomy" id="49495"/>
    <lineage>
        <taxon>Eukaryota</taxon>
        <taxon>Viridiplantae</taxon>
        <taxon>Streptophyta</taxon>
        <taxon>Embryophyta</taxon>
        <taxon>Tracheophyta</taxon>
        <taxon>Polypodiopsida</taxon>
        <taxon>Polypodiidae</taxon>
        <taxon>Polypodiales</taxon>
        <taxon>Pteridineae</taxon>
        <taxon>Pteridaceae</taxon>
        <taxon>Parkerioideae</taxon>
        <taxon>Ceratopteris</taxon>
    </lineage>
</organism>
<evidence type="ECO:0000313" key="2">
    <source>
        <dbReference type="Proteomes" id="UP000825935"/>
    </source>
</evidence>
<dbReference type="EMBL" id="CM035429">
    <property type="protein sequence ID" value="KAH7299685.1"/>
    <property type="molecule type" value="Genomic_DNA"/>
</dbReference>
<proteinExistence type="predicted"/>
<evidence type="ECO:0000313" key="1">
    <source>
        <dbReference type="EMBL" id="KAH7299685.1"/>
    </source>
</evidence>
<name>A0A8T2RVW1_CERRI</name>